<organism evidence="1 2">
    <name type="scientific">Cyphomyrmex costatus</name>
    <dbReference type="NCBI Taxonomy" id="456900"/>
    <lineage>
        <taxon>Eukaryota</taxon>
        <taxon>Metazoa</taxon>
        <taxon>Ecdysozoa</taxon>
        <taxon>Arthropoda</taxon>
        <taxon>Hexapoda</taxon>
        <taxon>Insecta</taxon>
        <taxon>Pterygota</taxon>
        <taxon>Neoptera</taxon>
        <taxon>Endopterygota</taxon>
        <taxon>Hymenoptera</taxon>
        <taxon>Apocrita</taxon>
        <taxon>Aculeata</taxon>
        <taxon>Formicoidea</taxon>
        <taxon>Formicidae</taxon>
        <taxon>Myrmicinae</taxon>
        <taxon>Cyphomyrmex</taxon>
    </lineage>
</organism>
<evidence type="ECO:0000313" key="2">
    <source>
        <dbReference type="Proteomes" id="UP000078542"/>
    </source>
</evidence>
<dbReference type="EMBL" id="KQ977642">
    <property type="protein sequence ID" value="KYN00949.1"/>
    <property type="molecule type" value="Genomic_DNA"/>
</dbReference>
<proteinExistence type="predicted"/>
<dbReference type="AlphaFoldDB" id="A0A195CLK0"/>
<gene>
    <name evidence="1" type="ORF">ALC62_08175</name>
</gene>
<keyword evidence="2" id="KW-1185">Reference proteome</keyword>
<dbReference type="Proteomes" id="UP000078542">
    <property type="component" value="Unassembled WGS sequence"/>
</dbReference>
<sequence>VIVKHRERCGAPIRAARGVTSASTILLPPPSVSPPPDP</sequence>
<evidence type="ECO:0000313" key="1">
    <source>
        <dbReference type="EMBL" id="KYN00949.1"/>
    </source>
</evidence>
<reference evidence="1 2" key="1">
    <citation type="submission" date="2016-03" db="EMBL/GenBank/DDBJ databases">
        <title>Cyphomyrmex costatus WGS genome.</title>
        <authorList>
            <person name="Nygaard S."/>
            <person name="Hu H."/>
            <person name="Boomsma J."/>
            <person name="Zhang G."/>
        </authorList>
    </citation>
    <scope>NUCLEOTIDE SEQUENCE [LARGE SCALE GENOMIC DNA]</scope>
    <source>
        <strain evidence="1">MS0001</strain>
        <tissue evidence="1">Whole body</tissue>
    </source>
</reference>
<protein>
    <submittedName>
        <fullName evidence="1">Uncharacterized protein</fullName>
    </submittedName>
</protein>
<name>A0A195CLK0_9HYME</name>
<accession>A0A195CLK0</accession>
<feature type="non-terminal residue" evidence="1">
    <location>
        <position position="1"/>
    </location>
</feature>